<comment type="similarity">
    <text evidence="2">Belongs to the glycosyl hydrolase 16 family.</text>
</comment>
<feature type="domain" description="GH16" evidence="8">
    <location>
        <begin position="291"/>
        <end position="560"/>
    </location>
</feature>
<dbReference type="GO" id="GO:0052861">
    <property type="term" value="F:endo-1,3(4)-beta-glucanase activity"/>
    <property type="evidence" value="ECO:0007669"/>
    <property type="project" value="UniProtKB-EC"/>
</dbReference>
<keyword evidence="6" id="KW-0732">Signal</keyword>
<evidence type="ECO:0000259" key="7">
    <source>
        <dbReference type="PROSITE" id="PS51212"/>
    </source>
</evidence>
<sequence length="595" mass="60794">MAFSLYFFLSLAVLIYIGSAAALVADINKSGVALSAASSSENSTELTSAPAAKPAAAAAGWTVLGCYTDSVSARSLPYAASVSGGPTAMTNELCQATCLAAGYKLAGTEYSDECYCGNALQNSGAPAPDGNALCDMTCDGNKAETCGGPNRLTMYTYSTGGSTPTTSTAGTSPTGTGNPLPGWTFLGCYTDSTSARTLPVAGSVSGGMTNEGCQTACLAAGYSIAGTEYAGECCEFLFPITMRTSLITIGCGNSFGNGGGPASDGSTECNMACSGNAAETCGGPNRLDVYQHGSGGSSPTTYTLKATFDHTNFFSQMTFFTGGDPTGGFVDYLTQAQAQSAGLINTNNNQVYMGVDYTTLNPSAGRASVRVSSNAAWTHGLFIADIAHMPGGICGTWPAFWLLGPNWPNNGEIDIIEGVNLLNTDSITLHTAAGCSINTSGSQSGSVLDYTDCNTSNANEGCGVTTTNTQGYGAGFNAIGGGVYATQWTSSAIAVWFFPRNAIPSDITSGNPNPSGWGTPTVKFNGGSGCNIDSFFANNQIVFDTTFCGAWAGIQSVWDAGNCGNLASSCNAYVAANPSAFQGAYWTINSVKVYQ</sequence>
<reference evidence="9" key="1">
    <citation type="submission" date="2019-07" db="EMBL/GenBank/DDBJ databases">
        <title>Hyphodiscus hymeniophilus genome sequencing and assembly.</title>
        <authorList>
            <person name="Kramer G."/>
            <person name="Nodwell J."/>
        </authorList>
    </citation>
    <scope>NUCLEOTIDE SEQUENCE</scope>
    <source>
        <strain evidence="9">ATCC 34498</strain>
    </source>
</reference>
<evidence type="ECO:0000313" key="9">
    <source>
        <dbReference type="EMBL" id="KAG0646551.1"/>
    </source>
</evidence>
<dbReference type="PANTHER" id="PTHR10963:SF24">
    <property type="entry name" value="GLYCOSIDASE C21B10.07-RELATED"/>
    <property type="match status" value="1"/>
</dbReference>
<dbReference type="InterPro" id="IPR000757">
    <property type="entry name" value="Beta-glucanase-like"/>
</dbReference>
<evidence type="ECO:0000256" key="2">
    <source>
        <dbReference type="ARBA" id="ARBA00006865"/>
    </source>
</evidence>
<keyword evidence="5" id="KW-0326">Glycosidase</keyword>
<dbReference type="AlphaFoldDB" id="A0A9P6VES0"/>
<feature type="domain" description="WSC" evidence="7">
    <location>
        <begin position="60"/>
        <end position="158"/>
    </location>
</feature>
<comment type="catalytic activity">
    <reaction evidence="1">
        <text>Endohydrolysis of (1-&gt;3)- or (1-&gt;4)-linkages in beta-D-glucans when the glucose residue whose reducing group is involved in the linkage to be hydrolyzed is itself substituted at C-3.</text>
        <dbReference type="EC" id="3.2.1.6"/>
    </reaction>
</comment>
<evidence type="ECO:0000259" key="8">
    <source>
        <dbReference type="PROSITE" id="PS51762"/>
    </source>
</evidence>
<evidence type="ECO:0000256" key="6">
    <source>
        <dbReference type="SAM" id="SignalP"/>
    </source>
</evidence>
<dbReference type="SUPFAM" id="SSF49899">
    <property type="entry name" value="Concanavalin A-like lectins/glucanases"/>
    <property type="match status" value="1"/>
</dbReference>
<protein>
    <recommendedName>
        <fullName evidence="3">endo-1,3(4)-beta-glucanase</fullName>
        <ecNumber evidence="3">3.2.1.6</ecNumber>
    </recommendedName>
</protein>
<evidence type="ECO:0000256" key="5">
    <source>
        <dbReference type="ARBA" id="ARBA00023295"/>
    </source>
</evidence>
<dbReference type="FunFam" id="2.60.120.200:FF:000114">
    <property type="entry name" value="Probable endo-1,3(4)-beta-glucanase NFIA_089530"/>
    <property type="match status" value="1"/>
</dbReference>
<keyword evidence="4" id="KW-0378">Hydrolase</keyword>
<dbReference type="PANTHER" id="PTHR10963">
    <property type="entry name" value="GLYCOSYL HYDROLASE-RELATED"/>
    <property type="match status" value="1"/>
</dbReference>
<dbReference type="PROSITE" id="PS51762">
    <property type="entry name" value="GH16_2"/>
    <property type="match status" value="1"/>
</dbReference>
<dbReference type="InterPro" id="IPR002889">
    <property type="entry name" value="WSC_carb-bd"/>
</dbReference>
<dbReference type="InterPro" id="IPR050546">
    <property type="entry name" value="Glycosyl_Hydrlase_16"/>
</dbReference>
<feature type="chain" id="PRO_5040448660" description="endo-1,3(4)-beta-glucanase" evidence="6">
    <location>
        <begin position="23"/>
        <end position="595"/>
    </location>
</feature>
<gene>
    <name evidence="9" type="ORF">D0Z07_7679</name>
</gene>
<organism evidence="9 10">
    <name type="scientific">Hyphodiscus hymeniophilus</name>
    <dbReference type="NCBI Taxonomy" id="353542"/>
    <lineage>
        <taxon>Eukaryota</taxon>
        <taxon>Fungi</taxon>
        <taxon>Dikarya</taxon>
        <taxon>Ascomycota</taxon>
        <taxon>Pezizomycotina</taxon>
        <taxon>Leotiomycetes</taxon>
        <taxon>Helotiales</taxon>
        <taxon>Hyphodiscaceae</taxon>
        <taxon>Hyphodiscus</taxon>
    </lineage>
</organism>
<evidence type="ECO:0000256" key="3">
    <source>
        <dbReference type="ARBA" id="ARBA00012599"/>
    </source>
</evidence>
<comment type="caution">
    <text evidence="9">The sequence shown here is derived from an EMBL/GenBank/DDBJ whole genome shotgun (WGS) entry which is preliminary data.</text>
</comment>
<feature type="domain" description="WSC" evidence="7">
    <location>
        <begin position="182"/>
        <end position="293"/>
    </location>
</feature>
<dbReference type="SMART" id="SM00321">
    <property type="entry name" value="WSC"/>
    <property type="match status" value="2"/>
</dbReference>
<accession>A0A9P6VES0</accession>
<dbReference type="Pfam" id="PF26113">
    <property type="entry name" value="GH16_XgeA"/>
    <property type="match status" value="1"/>
</dbReference>
<keyword evidence="10" id="KW-1185">Reference proteome</keyword>
<dbReference type="PROSITE" id="PS51212">
    <property type="entry name" value="WSC"/>
    <property type="match status" value="2"/>
</dbReference>
<evidence type="ECO:0000256" key="4">
    <source>
        <dbReference type="ARBA" id="ARBA00022801"/>
    </source>
</evidence>
<dbReference type="Pfam" id="PF01822">
    <property type="entry name" value="WSC"/>
    <property type="match status" value="2"/>
</dbReference>
<dbReference type="Gene3D" id="2.60.120.200">
    <property type="match status" value="1"/>
</dbReference>
<evidence type="ECO:0000313" key="10">
    <source>
        <dbReference type="Proteomes" id="UP000785200"/>
    </source>
</evidence>
<dbReference type="GO" id="GO:0009251">
    <property type="term" value="P:glucan catabolic process"/>
    <property type="evidence" value="ECO:0007669"/>
    <property type="project" value="TreeGrafter"/>
</dbReference>
<dbReference type="CDD" id="cd02181">
    <property type="entry name" value="GH16_fungal_Lam16A_glucanase"/>
    <property type="match status" value="1"/>
</dbReference>
<dbReference type="EC" id="3.2.1.6" evidence="3"/>
<dbReference type="EMBL" id="VNKQ01000015">
    <property type="protein sequence ID" value="KAG0646551.1"/>
    <property type="molecule type" value="Genomic_DNA"/>
</dbReference>
<dbReference type="InterPro" id="IPR013320">
    <property type="entry name" value="ConA-like_dom_sf"/>
</dbReference>
<dbReference type="OrthoDB" id="192832at2759"/>
<evidence type="ECO:0000256" key="1">
    <source>
        <dbReference type="ARBA" id="ARBA00000124"/>
    </source>
</evidence>
<proteinExistence type="inferred from homology"/>
<dbReference type="Proteomes" id="UP000785200">
    <property type="component" value="Unassembled WGS sequence"/>
</dbReference>
<feature type="signal peptide" evidence="6">
    <location>
        <begin position="1"/>
        <end position="22"/>
    </location>
</feature>
<name>A0A9P6VES0_9HELO</name>